<accession>T1JY12</accession>
<sequence>MDPPKPAPNWKKNRRARAKIRAKIKSEEFANKGLADPYTAKKLISRSNKEKNRACIKFKKSIKMFKQNSSVEKSKVLVIEEGRNAARALKKEAIDDFKKAQEKRVVGEVMAGKPPSHAKAAEKELLEKIYK</sequence>
<dbReference type="HOGENOM" id="CLU_1909324_0_0_1"/>
<dbReference type="AlphaFoldDB" id="T1JY12"/>
<name>T1JY12_TETUR</name>
<dbReference type="EMBL" id="CAEY01000837">
    <property type="status" value="NOT_ANNOTATED_CDS"/>
    <property type="molecule type" value="Genomic_DNA"/>
</dbReference>
<dbReference type="Proteomes" id="UP000015104">
    <property type="component" value="Unassembled WGS sequence"/>
</dbReference>
<reference evidence="2" key="1">
    <citation type="submission" date="2011-08" db="EMBL/GenBank/DDBJ databases">
        <authorList>
            <person name="Rombauts S."/>
        </authorList>
    </citation>
    <scope>NUCLEOTIDE SEQUENCE</scope>
    <source>
        <strain evidence="2">London</strain>
    </source>
</reference>
<dbReference type="EnsemblMetazoa" id="tetur02g13960.1">
    <property type="protein sequence ID" value="tetur02g13960.1"/>
    <property type="gene ID" value="tetur02g13960"/>
</dbReference>
<proteinExistence type="predicted"/>
<evidence type="ECO:0000313" key="2">
    <source>
        <dbReference type="Proteomes" id="UP000015104"/>
    </source>
</evidence>
<keyword evidence="2" id="KW-1185">Reference proteome</keyword>
<evidence type="ECO:0000313" key="1">
    <source>
        <dbReference type="EnsemblMetazoa" id="tetur02g13960.1"/>
    </source>
</evidence>
<reference evidence="1" key="2">
    <citation type="submission" date="2015-06" db="UniProtKB">
        <authorList>
            <consortium name="EnsemblMetazoa"/>
        </authorList>
    </citation>
    <scope>IDENTIFICATION</scope>
</reference>
<organism evidence="1 2">
    <name type="scientific">Tetranychus urticae</name>
    <name type="common">Two-spotted spider mite</name>
    <dbReference type="NCBI Taxonomy" id="32264"/>
    <lineage>
        <taxon>Eukaryota</taxon>
        <taxon>Metazoa</taxon>
        <taxon>Ecdysozoa</taxon>
        <taxon>Arthropoda</taxon>
        <taxon>Chelicerata</taxon>
        <taxon>Arachnida</taxon>
        <taxon>Acari</taxon>
        <taxon>Acariformes</taxon>
        <taxon>Trombidiformes</taxon>
        <taxon>Prostigmata</taxon>
        <taxon>Eleutherengona</taxon>
        <taxon>Raphignathae</taxon>
        <taxon>Tetranychoidea</taxon>
        <taxon>Tetranychidae</taxon>
        <taxon>Tetranychus</taxon>
    </lineage>
</organism>
<protein>
    <submittedName>
        <fullName evidence="1">Uncharacterized protein</fullName>
    </submittedName>
</protein>